<organism evidence="2">
    <name type="scientific">Burkholderia contaminans</name>
    <dbReference type="NCBI Taxonomy" id="488447"/>
    <lineage>
        <taxon>Bacteria</taxon>
        <taxon>Pseudomonadati</taxon>
        <taxon>Pseudomonadota</taxon>
        <taxon>Betaproteobacteria</taxon>
        <taxon>Burkholderiales</taxon>
        <taxon>Burkholderiaceae</taxon>
        <taxon>Burkholderia</taxon>
        <taxon>Burkholderia cepacia complex</taxon>
    </lineage>
</organism>
<accession>A0A250LML5</accession>
<dbReference type="AlphaFoldDB" id="A0A250LML5"/>
<name>A0A250LML5_9BURK</name>
<reference evidence="2" key="1">
    <citation type="journal article" date="2016" name="Biosci. Biotechnol. Biochem.">
        <title>Bioconversion of AHX to AOH by resting cells of Burkholderia contaminans CH-1.</title>
        <authorList>
            <person name="Choi J.H."/>
            <person name="Kikuchi A."/>
            <person name="Pumkaeo P."/>
            <person name="Hirai H."/>
            <person name="Tokuyama S."/>
            <person name="Kawagishi H."/>
        </authorList>
    </citation>
    <scope>NUCLEOTIDE SEQUENCE</scope>
    <source>
        <strain evidence="2">CH-1</strain>
        <plasmid evidence="2">pBC453</plasmid>
    </source>
</reference>
<feature type="region of interest" description="Disordered" evidence="1">
    <location>
        <begin position="1"/>
        <end position="21"/>
    </location>
</feature>
<dbReference type="EMBL" id="AP018360">
    <property type="protein sequence ID" value="BBA45249.1"/>
    <property type="molecule type" value="Genomic_DNA"/>
</dbReference>
<reference evidence="2" key="2">
    <citation type="journal article" date="2017" name="Genome Announc.">
        <title>High-Quality Draft Genome Sequence of Burkholderia contaminans CH-1, a Gram-Negative Bacterium That Metabolizes 2-Azahypoxanthine, a Plant Growth-Regulating Compound.</title>
        <authorList>
            <person name="Choi J.-H."/>
            <person name="Sugiura H."/>
            <person name="Moriuchi R."/>
            <person name="Kawagishi H."/>
            <person name="Dohra H."/>
        </authorList>
    </citation>
    <scope>NUCLEOTIDE SEQUENCE</scope>
    <source>
        <strain evidence="2">CH-1</strain>
        <plasmid evidence="2">pBC453</plasmid>
    </source>
</reference>
<keyword evidence="2" id="KW-0614">Plasmid</keyword>
<geneLocation type="plasmid" evidence="2">
    <name>pBC453</name>
</geneLocation>
<sequence>MFELSVSGPGGGAAEMGRTNLPGDGTLWPAHGLPWGPDSEHACELARRVVTLLRPDWRASFWSNEFLEEVVTDFARCFLIPAPVSGGHVSRGEMNRWLESQGLSVRPLLTSIAVA</sequence>
<evidence type="ECO:0000313" key="2">
    <source>
        <dbReference type="EMBL" id="BBA45249.1"/>
    </source>
</evidence>
<evidence type="ECO:0000256" key="1">
    <source>
        <dbReference type="SAM" id="MobiDB-lite"/>
    </source>
</evidence>
<protein>
    <submittedName>
        <fullName evidence="2">Uncharacterized protein</fullName>
    </submittedName>
</protein>
<proteinExistence type="predicted"/>
<gene>
    <name evidence="2" type="ORF">BCCH1_77600</name>
</gene>